<dbReference type="EMBL" id="CP043875">
    <property type="protein sequence ID" value="WOF15734.1"/>
    <property type="molecule type" value="Genomic_DNA"/>
</dbReference>
<dbReference type="Proteomes" id="UP001301797">
    <property type="component" value="Chromosome"/>
</dbReference>
<evidence type="ECO:0000313" key="2">
    <source>
        <dbReference type="Proteomes" id="UP001301797"/>
    </source>
</evidence>
<protein>
    <submittedName>
        <fullName evidence="1">DUF1890 domain-containing protein</fullName>
    </submittedName>
</protein>
<evidence type="ECO:0000313" key="1">
    <source>
        <dbReference type="EMBL" id="WOF15734.1"/>
    </source>
</evidence>
<dbReference type="InterPro" id="IPR036608">
    <property type="entry name" value="MTH777-like_sf"/>
</dbReference>
<proteinExistence type="predicted"/>
<name>A0AA97I3P2_9EURY</name>
<reference evidence="1 2" key="1">
    <citation type="submission" date="2019-09" db="EMBL/GenBank/DDBJ databases">
        <title>The complete genome of Methanoplanus sp. FWC-SCC4.</title>
        <authorList>
            <person name="Chen S.-C."/>
            <person name="Zhou Y.-Z."/>
            <person name="Lai M.-C."/>
        </authorList>
    </citation>
    <scope>NUCLEOTIDE SEQUENCE [LARGE SCALE GENOMIC DNA]</scope>
    <source>
        <strain evidence="1 2">FWC-SCC4</strain>
    </source>
</reference>
<dbReference type="AlphaFoldDB" id="A0AA97I3P2"/>
<dbReference type="KEGG" id="mefw:F1737_03025"/>
<dbReference type="InterPro" id="IPR012033">
    <property type="entry name" value="UCP006600"/>
</dbReference>
<organism evidence="1 2">
    <name type="scientific">Methanochimaera problematica</name>
    <dbReference type="NCBI Taxonomy" id="2609417"/>
    <lineage>
        <taxon>Archaea</taxon>
        <taxon>Methanobacteriati</taxon>
        <taxon>Methanobacteriota</taxon>
        <taxon>Stenosarchaea group</taxon>
        <taxon>Methanomicrobia</taxon>
        <taxon>Methanomicrobiales</taxon>
        <taxon>Methanomicrobiaceae</taxon>
        <taxon>Methanochimaera</taxon>
    </lineage>
</organism>
<sequence>MGKLDNIESAVLVMGCPQVPVQTTAVLYIAYKLKQKGISVNIAGTPAARMLIKYADPESHYFDAIKDLDKTIGDIVEKREKYPLCFVFIHNDAGVSYATTMDSVMDSDVYPVIFGSNAEELSDEIKFECEKIVAVAAHNPKPLINSIDGVMKWDA</sequence>
<gene>
    <name evidence="1" type="ORF">F1737_03025</name>
</gene>
<dbReference type="Pfam" id="PF09001">
    <property type="entry name" value="DUF1890"/>
    <property type="match status" value="1"/>
</dbReference>
<keyword evidence="2" id="KW-1185">Reference proteome</keyword>
<dbReference type="RefSeq" id="WP_317137308.1">
    <property type="nucleotide sequence ID" value="NZ_CP043875.1"/>
</dbReference>
<dbReference type="PIRSF" id="PIRSF006600">
    <property type="entry name" value="UCP006600"/>
    <property type="match status" value="1"/>
</dbReference>
<dbReference type="Gene3D" id="3.40.50.10160">
    <property type="entry name" value="MTH777-like"/>
    <property type="match status" value="1"/>
</dbReference>
<dbReference type="SUPFAM" id="SSF75181">
    <property type="entry name" value="Hypothetical protein MTH777 (MT0777)"/>
    <property type="match status" value="1"/>
</dbReference>
<accession>A0AA97I3P2</accession>
<dbReference type="GeneID" id="85229108"/>